<name>A0AAV7JUB1_9METZ</name>
<comment type="caution">
    <text evidence="1">The sequence shown here is derived from an EMBL/GenBank/DDBJ whole genome shotgun (WGS) entry which is preliminary data.</text>
</comment>
<evidence type="ECO:0000313" key="2">
    <source>
        <dbReference type="Proteomes" id="UP001165289"/>
    </source>
</evidence>
<dbReference type="Proteomes" id="UP001165289">
    <property type="component" value="Unassembled WGS sequence"/>
</dbReference>
<accession>A0AAV7JUB1</accession>
<keyword evidence="2" id="KW-1185">Reference proteome</keyword>
<sequence length="285" mass="33672">MVKKFQYAGTVKNLNKKCKDRETHSGRKRLRTSHVIAMVRESVEQSPKRSTRKRSQTLPISRSTMMRVMTEDLGMFPYRIQTHQKLSESDKNRRKEMAKVLLDKIEESDTFLKNLWTTDEAHFHLDGQVNSKNNVYWGTSPPAEIAVRPLHPCKVTALVAISSRGIIGPFFFESNEVAVTVNTERYIEVLDKFWIELQRKFNSTLNRQWFHQDGAAPHHTAHVSIEWLKQQFKKRIVSRRCQIEWPPYTPDLSLRDVYLWGYLKNKVYEEKPRDLNQLKRRSKTR</sequence>
<dbReference type="GO" id="GO:0003676">
    <property type="term" value="F:nucleic acid binding"/>
    <property type="evidence" value="ECO:0007669"/>
    <property type="project" value="InterPro"/>
</dbReference>
<reference evidence="1 2" key="1">
    <citation type="journal article" date="2023" name="BMC Biol.">
        <title>The compact genome of the sponge Oopsacas minuta (Hexactinellida) is lacking key metazoan core genes.</title>
        <authorList>
            <person name="Santini S."/>
            <person name="Schenkelaars Q."/>
            <person name="Jourda C."/>
            <person name="Duchesne M."/>
            <person name="Belahbib H."/>
            <person name="Rocher C."/>
            <person name="Selva M."/>
            <person name="Riesgo A."/>
            <person name="Vervoort M."/>
            <person name="Leys S.P."/>
            <person name="Kodjabachian L."/>
            <person name="Le Bivic A."/>
            <person name="Borchiellini C."/>
            <person name="Claverie J.M."/>
            <person name="Renard E."/>
        </authorList>
    </citation>
    <scope>NUCLEOTIDE SEQUENCE [LARGE SCALE GENOMIC DNA]</scope>
    <source>
        <strain evidence="1">SPO-2</strain>
    </source>
</reference>
<dbReference type="PANTHER" id="PTHR47326">
    <property type="entry name" value="TRANSPOSABLE ELEMENT TC3 TRANSPOSASE-LIKE PROTEIN"/>
    <property type="match status" value="1"/>
</dbReference>
<dbReference type="InterPro" id="IPR036397">
    <property type="entry name" value="RNaseH_sf"/>
</dbReference>
<proteinExistence type="predicted"/>
<dbReference type="EMBL" id="JAKMXF010000299">
    <property type="protein sequence ID" value="KAI6652377.1"/>
    <property type="molecule type" value="Genomic_DNA"/>
</dbReference>
<dbReference type="AlphaFoldDB" id="A0AAV7JUB1"/>
<organism evidence="1 2">
    <name type="scientific">Oopsacas minuta</name>
    <dbReference type="NCBI Taxonomy" id="111878"/>
    <lineage>
        <taxon>Eukaryota</taxon>
        <taxon>Metazoa</taxon>
        <taxon>Porifera</taxon>
        <taxon>Hexactinellida</taxon>
        <taxon>Hexasterophora</taxon>
        <taxon>Lyssacinosida</taxon>
        <taxon>Leucopsacidae</taxon>
        <taxon>Oopsacas</taxon>
    </lineage>
</organism>
<dbReference type="Gene3D" id="3.30.420.10">
    <property type="entry name" value="Ribonuclease H-like superfamily/Ribonuclease H"/>
    <property type="match status" value="1"/>
</dbReference>
<gene>
    <name evidence="1" type="ORF">LOD99_7391</name>
</gene>
<protein>
    <submittedName>
        <fullName evidence="1">Transposable element Tc3 transposase</fullName>
    </submittedName>
</protein>
<dbReference type="PANTHER" id="PTHR47326:SF1">
    <property type="entry name" value="HTH PSQ-TYPE DOMAIN-CONTAINING PROTEIN"/>
    <property type="match status" value="1"/>
</dbReference>
<evidence type="ECO:0000313" key="1">
    <source>
        <dbReference type="EMBL" id="KAI6652377.1"/>
    </source>
</evidence>